<gene>
    <name evidence="1" type="ORF">CB5_LOCUS7330</name>
</gene>
<protein>
    <recommendedName>
        <fullName evidence="2">Cyclic phosphodiesterase</fullName>
    </recommendedName>
</protein>
<dbReference type="InterPro" id="IPR009097">
    <property type="entry name" value="Cyclic_Pdiesterase"/>
</dbReference>
<dbReference type="Pfam" id="PF13563">
    <property type="entry name" value="2_5_RNA_ligase2"/>
    <property type="match status" value="1"/>
</dbReference>
<dbReference type="AlphaFoldDB" id="A0A6V7NZY9"/>
<dbReference type="GO" id="GO:0004113">
    <property type="term" value="F:2',3'-cyclic-nucleotide 3'-phosphodiesterase activity"/>
    <property type="evidence" value="ECO:0007669"/>
    <property type="project" value="TreeGrafter"/>
</dbReference>
<evidence type="ECO:0008006" key="2">
    <source>
        <dbReference type="Google" id="ProtNLM"/>
    </source>
</evidence>
<dbReference type="InterPro" id="IPR012386">
    <property type="entry name" value="Cyclic-nucl_3Pdiesterase"/>
</dbReference>
<dbReference type="Gene3D" id="3.90.1140.10">
    <property type="entry name" value="Cyclic phosphodiesterase"/>
    <property type="match status" value="1"/>
</dbReference>
<dbReference type="PANTHER" id="PTHR28141:SF1">
    <property type="entry name" value="2',3'-CYCLIC-NUCLEOTIDE 3'-PHOSPHODIESTERASE"/>
    <property type="match status" value="1"/>
</dbReference>
<dbReference type="GO" id="GO:0009187">
    <property type="term" value="P:cyclic nucleotide metabolic process"/>
    <property type="evidence" value="ECO:0007669"/>
    <property type="project" value="TreeGrafter"/>
</dbReference>
<proteinExistence type="predicted"/>
<dbReference type="SUPFAM" id="SSF55144">
    <property type="entry name" value="LigT-like"/>
    <property type="match status" value="1"/>
</dbReference>
<name>A0A6V7NZY9_ANACO</name>
<reference evidence="1" key="1">
    <citation type="submission" date="2020-07" db="EMBL/GenBank/DDBJ databases">
        <authorList>
            <person name="Lin J."/>
        </authorList>
    </citation>
    <scope>NUCLEOTIDE SEQUENCE</scope>
</reference>
<evidence type="ECO:0000313" key="1">
    <source>
        <dbReference type="EMBL" id="CAD1824119.1"/>
    </source>
</evidence>
<accession>A0A6V7NZY9</accession>
<dbReference type="FunFam" id="3.90.1140.10:FF:000007">
    <property type="entry name" value="Cyclic phosphodiesterase"/>
    <property type="match status" value="1"/>
</dbReference>
<dbReference type="PANTHER" id="PTHR28141">
    <property type="entry name" value="2',3'-CYCLIC-NUCLEOTIDE 3'-PHOSPHODIESTERASE"/>
    <property type="match status" value="1"/>
</dbReference>
<organism evidence="1">
    <name type="scientific">Ananas comosus var. bracteatus</name>
    <name type="common">red pineapple</name>
    <dbReference type="NCBI Taxonomy" id="296719"/>
    <lineage>
        <taxon>Eukaryota</taxon>
        <taxon>Viridiplantae</taxon>
        <taxon>Streptophyta</taxon>
        <taxon>Embryophyta</taxon>
        <taxon>Tracheophyta</taxon>
        <taxon>Spermatophyta</taxon>
        <taxon>Magnoliopsida</taxon>
        <taxon>Liliopsida</taxon>
        <taxon>Poales</taxon>
        <taxon>Bromeliaceae</taxon>
        <taxon>Bromelioideae</taxon>
        <taxon>Ananas</taxon>
    </lineage>
</organism>
<sequence>MFKDVACLGLWTQDFRLEIRVGLSSPPLPISLYFFVPANPVSLLISPSPSTSLLSLSINGDAAHGGGGGGVLRVGAPPEDVRGRLKGLMATLRSEFGGPAFDPHITVVGATRLHPAAAVEMLRSAAAALSPYPARVASVARGGFFYQCVYLLIDPSPEVVEASAHCCRHFGYQSSTPYMPHLSLLYGDLTDEEKERARRRVEELDKEICGLSFQISELALYKTDTEDKSLASWEKVEVCHLENK</sequence>
<dbReference type="EMBL" id="LR862143">
    <property type="protein sequence ID" value="CAD1824119.1"/>
    <property type="molecule type" value="Genomic_DNA"/>
</dbReference>